<dbReference type="KEGG" id="bgz:XH91_32750"/>
<protein>
    <submittedName>
        <fullName evidence="1">Uncharacterized protein</fullName>
    </submittedName>
</protein>
<gene>
    <name evidence="1" type="ORF">XH91_32750</name>
</gene>
<dbReference type="AlphaFoldDB" id="A0AAE5X6F4"/>
<dbReference type="EMBL" id="CP030053">
    <property type="protein sequence ID" value="QAU49667.1"/>
    <property type="molecule type" value="Genomic_DNA"/>
</dbReference>
<evidence type="ECO:0000313" key="1">
    <source>
        <dbReference type="EMBL" id="QAU49667.1"/>
    </source>
</evidence>
<accession>A0AAE5X6F4</accession>
<dbReference type="RefSeq" id="WP_128954422.1">
    <property type="nucleotide sequence ID" value="NZ_CP030053.1"/>
</dbReference>
<name>A0AAE5X6F4_9BRAD</name>
<evidence type="ECO:0000313" key="2">
    <source>
        <dbReference type="Proteomes" id="UP000288972"/>
    </source>
</evidence>
<reference evidence="1 2" key="1">
    <citation type="submission" date="2018-06" db="EMBL/GenBank/DDBJ databases">
        <title>Comparative genomics of rhizobia nodulating Arachis hypogaea in China.</title>
        <authorList>
            <person name="Li Y."/>
        </authorList>
    </citation>
    <scope>NUCLEOTIDE SEQUENCE [LARGE SCALE GENOMIC DNA]</scope>
    <source>
        <strain evidence="1 2">CCBAU 51670</strain>
    </source>
</reference>
<organism evidence="1 2">
    <name type="scientific">Bradyrhizobium guangzhouense</name>
    <dbReference type="NCBI Taxonomy" id="1325095"/>
    <lineage>
        <taxon>Bacteria</taxon>
        <taxon>Pseudomonadati</taxon>
        <taxon>Pseudomonadota</taxon>
        <taxon>Alphaproteobacteria</taxon>
        <taxon>Hyphomicrobiales</taxon>
        <taxon>Nitrobacteraceae</taxon>
        <taxon>Bradyrhizobium</taxon>
    </lineage>
</organism>
<proteinExistence type="predicted"/>
<dbReference type="Proteomes" id="UP000288972">
    <property type="component" value="Chromosome"/>
</dbReference>
<sequence length="281" mass="31541">MAPKVDKQSFLNLAPEYYLLALYIHSQYAQQFYTDVVWQREFTVRDHDSDQEYCYVENAALRAEAIRIMLSQGAIEIIEDHFGPTIWKKTPKMEELASELENTPGNVFFKAKVSGDARGWLYAALQKVNQRAFELEISDGDFEPSVGPLKMDVALEVSRPDPVNEWAPIKLDPADPVVAEAVDKLSAATQAIEQDNGYAAERTQERDAVVSDLKGGLEKIKSGEVSVGWIRRTILALRTASITFANNVKAQTIDGAMLGLKEVVKVHMKDAIETLMHHWPF</sequence>